<feature type="transmembrane region" description="Helical" evidence="7">
    <location>
        <begin position="141"/>
        <end position="163"/>
    </location>
</feature>
<comment type="subcellular location">
    <subcellularLocation>
        <location evidence="1">Membrane</location>
        <topology evidence="1">Multi-pass membrane protein</topology>
    </subcellularLocation>
</comment>
<evidence type="ECO:0000256" key="4">
    <source>
        <dbReference type="ARBA" id="ARBA00022692"/>
    </source>
</evidence>
<organism evidence="9 10">
    <name type="scientific">Pseudaeromonas paramecii</name>
    <dbReference type="NCBI Taxonomy" id="2138166"/>
    <lineage>
        <taxon>Bacteria</taxon>
        <taxon>Pseudomonadati</taxon>
        <taxon>Pseudomonadota</taxon>
        <taxon>Gammaproteobacteria</taxon>
        <taxon>Aeromonadales</taxon>
        <taxon>Aeromonadaceae</taxon>
        <taxon>Pseudaeromonas</taxon>
    </lineage>
</organism>
<comment type="similarity">
    <text evidence="2">Belongs to the bacterial sugar transferase family.</text>
</comment>
<evidence type="ECO:0000256" key="7">
    <source>
        <dbReference type="SAM" id="Phobius"/>
    </source>
</evidence>
<name>A0ABP8PSD2_9GAMM</name>
<keyword evidence="3" id="KW-0808">Transferase</keyword>
<dbReference type="PANTHER" id="PTHR30576">
    <property type="entry name" value="COLANIC BIOSYNTHESIS UDP-GLUCOSE LIPID CARRIER TRANSFERASE"/>
    <property type="match status" value="1"/>
</dbReference>
<evidence type="ECO:0000256" key="3">
    <source>
        <dbReference type="ARBA" id="ARBA00022679"/>
    </source>
</evidence>
<dbReference type="Gene3D" id="3.40.50.720">
    <property type="entry name" value="NAD(P)-binding Rossmann-like Domain"/>
    <property type="match status" value="1"/>
</dbReference>
<feature type="transmembrane region" description="Helical" evidence="7">
    <location>
        <begin position="109"/>
        <end position="129"/>
    </location>
</feature>
<keyword evidence="6 7" id="KW-0472">Membrane</keyword>
<dbReference type="EMBL" id="BAABFC010000001">
    <property type="protein sequence ID" value="GAA4492404.1"/>
    <property type="molecule type" value="Genomic_DNA"/>
</dbReference>
<dbReference type="Proteomes" id="UP001501321">
    <property type="component" value="Unassembled WGS sequence"/>
</dbReference>
<keyword evidence="10" id="KW-1185">Reference proteome</keyword>
<dbReference type="Pfam" id="PF13727">
    <property type="entry name" value="CoA_binding_3"/>
    <property type="match status" value="1"/>
</dbReference>
<dbReference type="NCBIfam" id="TIGR03025">
    <property type="entry name" value="EPS_sugtrans"/>
    <property type="match status" value="1"/>
</dbReference>
<evidence type="ECO:0000313" key="9">
    <source>
        <dbReference type="EMBL" id="GAA4492404.1"/>
    </source>
</evidence>
<feature type="transmembrane region" description="Helical" evidence="7">
    <location>
        <begin position="42"/>
        <end position="66"/>
    </location>
</feature>
<dbReference type="InterPro" id="IPR036291">
    <property type="entry name" value="NAD(P)-bd_dom_sf"/>
</dbReference>
<dbReference type="RefSeq" id="WP_345008939.1">
    <property type="nucleotide sequence ID" value="NZ_BAABFC010000001.1"/>
</dbReference>
<dbReference type="NCBIfam" id="TIGR03023">
    <property type="entry name" value="WcaJ_sugtrans"/>
    <property type="match status" value="1"/>
</dbReference>
<dbReference type="InterPro" id="IPR017475">
    <property type="entry name" value="EPS_sugar_tfrase"/>
</dbReference>
<evidence type="ECO:0000256" key="2">
    <source>
        <dbReference type="ARBA" id="ARBA00006464"/>
    </source>
</evidence>
<feature type="transmembrane region" description="Helical" evidence="7">
    <location>
        <begin position="310"/>
        <end position="331"/>
    </location>
</feature>
<dbReference type="SUPFAM" id="SSF51735">
    <property type="entry name" value="NAD(P)-binding Rossmann-fold domains"/>
    <property type="match status" value="1"/>
</dbReference>
<keyword evidence="4 7" id="KW-0812">Transmembrane</keyword>
<feature type="domain" description="Bacterial sugar transferase" evidence="8">
    <location>
        <begin position="305"/>
        <end position="490"/>
    </location>
</feature>
<keyword evidence="5 7" id="KW-1133">Transmembrane helix</keyword>
<reference evidence="10" key="1">
    <citation type="journal article" date="2019" name="Int. J. Syst. Evol. Microbiol.">
        <title>The Global Catalogue of Microorganisms (GCM) 10K type strain sequencing project: providing services to taxonomists for standard genome sequencing and annotation.</title>
        <authorList>
            <consortium name="The Broad Institute Genomics Platform"/>
            <consortium name="The Broad Institute Genome Sequencing Center for Infectious Disease"/>
            <person name="Wu L."/>
            <person name="Ma J."/>
        </authorList>
    </citation>
    <scope>NUCLEOTIDE SEQUENCE [LARGE SCALE GENOMIC DNA]</scope>
    <source>
        <strain evidence="10">JCM 32226</strain>
    </source>
</reference>
<proteinExistence type="inferred from homology"/>
<dbReference type="PANTHER" id="PTHR30576:SF21">
    <property type="entry name" value="UDP-GLUCOSE:UNDECAPRENYL-PHOSPHATE GLUCOSE-1-PHOSPHATE TRANSFERASE"/>
    <property type="match status" value="1"/>
</dbReference>
<evidence type="ECO:0000313" key="10">
    <source>
        <dbReference type="Proteomes" id="UP001501321"/>
    </source>
</evidence>
<evidence type="ECO:0000256" key="1">
    <source>
        <dbReference type="ARBA" id="ARBA00004141"/>
    </source>
</evidence>
<dbReference type="Pfam" id="PF02397">
    <property type="entry name" value="Bac_transf"/>
    <property type="match status" value="1"/>
</dbReference>
<evidence type="ECO:0000256" key="5">
    <source>
        <dbReference type="ARBA" id="ARBA00022989"/>
    </source>
</evidence>
<dbReference type="InterPro" id="IPR017473">
    <property type="entry name" value="Undecaprenyl-P_gluc_Ptfrase"/>
</dbReference>
<dbReference type="InterPro" id="IPR003362">
    <property type="entry name" value="Bact_transf"/>
</dbReference>
<evidence type="ECO:0000259" key="8">
    <source>
        <dbReference type="Pfam" id="PF02397"/>
    </source>
</evidence>
<protein>
    <submittedName>
        <fullName evidence="9">Undecaprenyl-phosphate glucose phosphotransferase</fullName>
    </submittedName>
</protein>
<evidence type="ECO:0000256" key="6">
    <source>
        <dbReference type="ARBA" id="ARBA00023136"/>
    </source>
</evidence>
<sequence>MDNMTTDGIAFGQSSVNGQPNPYQHELGMPSMAARLSEMEKVAPLATLFKSFLDPIMVVLSLYLLHFAFDVVFMGTELILSVIAFLLTLVLMDGTFLFMPGDTRNRRALVAFIGNWLLILAIIFLVGYASGISDYFYPPYILTWALVAPVTLIISHAAVRQFVMLPMHQRKRRVAIVGANTAGQALRERIERNGYLNMEFVGYFDDRELERLEGVSEAELLAKLDDIPAYAAEHGLDRVYISLPMSSQPRVMRLLDELKDSTASVYFVPDYFIYDMIQGHVDYVAGMPVVCICESPFRGLKAVVKRLEDIVLGTMILALIWPIMLVTALAVKLTSPGPVIFKQRRYGADGESILVYKFRSMTVMEDGDKVQQATKNDQRLTPIGGFLRKSSLDELPQFLNVLEGTMSIVGPRPHANAHNEYYRKLIKGYMIRHKVRPGITGWAQVNGCRGETDTLDKMERRVQLDLDYLRHWSLFMDLKIILMTVLQVIKKDGNAY</sequence>
<accession>A0ABP8PSD2</accession>
<gene>
    <name evidence="9" type="ORF">GCM10023095_00820</name>
</gene>
<feature type="transmembrane region" description="Helical" evidence="7">
    <location>
        <begin position="78"/>
        <end position="97"/>
    </location>
</feature>
<comment type="caution">
    <text evidence="9">The sequence shown here is derived from an EMBL/GenBank/DDBJ whole genome shotgun (WGS) entry which is preliminary data.</text>
</comment>